<evidence type="ECO:0000313" key="3">
    <source>
        <dbReference type="EMBL" id="BAP55351.1"/>
    </source>
</evidence>
<keyword evidence="1" id="KW-0812">Transmembrane</keyword>
<keyword evidence="1" id="KW-1133">Transmembrane helix</keyword>
<dbReference type="InterPro" id="IPR000719">
    <property type="entry name" value="Prot_kinase_dom"/>
</dbReference>
<feature type="transmembrane region" description="Helical" evidence="1">
    <location>
        <begin position="608"/>
        <end position="627"/>
    </location>
</feature>
<evidence type="ECO:0000256" key="1">
    <source>
        <dbReference type="SAM" id="Phobius"/>
    </source>
</evidence>
<organism evidence="3 4">
    <name type="scientific">Thioploca ingrica</name>
    <dbReference type="NCBI Taxonomy" id="40754"/>
    <lineage>
        <taxon>Bacteria</taxon>
        <taxon>Pseudomonadati</taxon>
        <taxon>Pseudomonadota</taxon>
        <taxon>Gammaproteobacteria</taxon>
        <taxon>Thiotrichales</taxon>
        <taxon>Thiotrichaceae</taxon>
        <taxon>Thioploca</taxon>
    </lineage>
</organism>
<proteinExistence type="predicted"/>
<dbReference type="SUPFAM" id="SSF56112">
    <property type="entry name" value="Protein kinase-like (PK-like)"/>
    <property type="match status" value="1"/>
</dbReference>
<gene>
    <name evidence="3" type="ORF">THII_1054</name>
</gene>
<dbReference type="InterPro" id="IPR011009">
    <property type="entry name" value="Kinase-like_dom_sf"/>
</dbReference>
<dbReference type="STRING" id="40754.THII_1054"/>
<dbReference type="GO" id="GO:0004672">
    <property type="term" value="F:protein kinase activity"/>
    <property type="evidence" value="ECO:0007669"/>
    <property type="project" value="InterPro"/>
</dbReference>
<sequence length="628" mass="72201">MICPTALDYSNAIQNPHLNFQDPELQQGEPELTPFGLPRPWSGNFATVFQMHCQQHDWAVRCFTRELSDQQSRYAVIHHHLESAKLPYTVQFDFIPKGIKVNGQWFPILKMAWVEGELLDQFMFKHLHNAKILRQLAIRWVRMVKQLDATQMAHGDLQQGNVLIVRGNIKLVDYDAMFVPALGGQKSREIGHPNYQHPSRTASDFDVYVDRFSAWIVYISLVALSLNPDLWQLVRAGDEFILFCREDFVKPKESLLLALLVTHEDPRLQLLAQLVEKLLSLPLSQIPPLISLARQFEPLLNLELTQIRCLKDYVNSQLRVKLFEQLFSAKENTLTKITTVTAKINIQSNEKEVNDLIELLTALNQTPAATVEGETTTTLNENKLNNLLDLSTALPIVPWLQNSTKPSSSPTKAEMESVQWFQQAAQQGHAEAQYTLAWMYAQGRGVSQDLQQAARLFRRAALKGYAEAQYHLGLMYIQGVGVSQDFTQAAHWFVKAAMQGHVAARQARINLYLQIAEQGDVQAQYLLWEMSTQGETEITQPLQWLEQSAQQGYVKAQYTLAKLYEQGDEVERDFFKATYWYRQAIKQGHFLAAKQYFRLWVSRYQDKIKFIVILFLLLGIFIVFYQYS</sequence>
<dbReference type="SUPFAM" id="SSF81901">
    <property type="entry name" value="HCP-like"/>
    <property type="match status" value="2"/>
</dbReference>
<keyword evidence="4" id="KW-1185">Reference proteome</keyword>
<dbReference type="SMART" id="SM00671">
    <property type="entry name" value="SEL1"/>
    <property type="match status" value="4"/>
</dbReference>
<dbReference type="OrthoDB" id="1442375at2"/>
<keyword evidence="1" id="KW-0472">Membrane</keyword>
<dbReference type="PANTHER" id="PTHR11102:SF160">
    <property type="entry name" value="ERAD-ASSOCIATED E3 UBIQUITIN-PROTEIN LIGASE COMPONENT HRD3"/>
    <property type="match status" value="1"/>
</dbReference>
<dbReference type="GO" id="GO:0005524">
    <property type="term" value="F:ATP binding"/>
    <property type="evidence" value="ECO:0007669"/>
    <property type="project" value="InterPro"/>
</dbReference>
<accession>A0A090BUM2</accession>
<dbReference type="HOGENOM" id="CLU_435409_0_0_6"/>
<evidence type="ECO:0000313" key="4">
    <source>
        <dbReference type="Proteomes" id="UP000031623"/>
    </source>
</evidence>
<dbReference type="InterPro" id="IPR011990">
    <property type="entry name" value="TPR-like_helical_dom_sf"/>
</dbReference>
<protein>
    <recommendedName>
        <fullName evidence="2">Protein kinase domain-containing protein</fullName>
    </recommendedName>
</protein>
<dbReference type="EMBL" id="AP014633">
    <property type="protein sequence ID" value="BAP55351.1"/>
    <property type="molecule type" value="Genomic_DNA"/>
</dbReference>
<dbReference type="PROSITE" id="PS50011">
    <property type="entry name" value="PROTEIN_KINASE_DOM"/>
    <property type="match status" value="1"/>
</dbReference>
<dbReference type="Pfam" id="PF08238">
    <property type="entry name" value="Sel1"/>
    <property type="match status" value="5"/>
</dbReference>
<name>A0A090BUM2_9GAMM</name>
<evidence type="ECO:0000259" key="2">
    <source>
        <dbReference type="PROSITE" id="PS50011"/>
    </source>
</evidence>
<dbReference type="InterPro" id="IPR006597">
    <property type="entry name" value="Sel1-like"/>
</dbReference>
<dbReference type="InterPro" id="IPR050767">
    <property type="entry name" value="Sel1_AlgK"/>
</dbReference>
<dbReference type="Gene3D" id="1.25.40.10">
    <property type="entry name" value="Tetratricopeptide repeat domain"/>
    <property type="match status" value="2"/>
</dbReference>
<feature type="domain" description="Protein kinase" evidence="2">
    <location>
        <begin position="34"/>
        <end position="279"/>
    </location>
</feature>
<dbReference type="AlphaFoldDB" id="A0A090BUM2"/>
<dbReference type="Gene3D" id="1.10.510.10">
    <property type="entry name" value="Transferase(Phosphotransferase) domain 1"/>
    <property type="match status" value="1"/>
</dbReference>
<dbReference type="KEGG" id="tig:THII_1054"/>
<dbReference type="PANTHER" id="PTHR11102">
    <property type="entry name" value="SEL-1-LIKE PROTEIN"/>
    <property type="match status" value="1"/>
</dbReference>
<reference evidence="3" key="1">
    <citation type="journal article" date="2014" name="ISME J.">
        <title>Ecophysiology of Thioploca ingrica as revealed by the complete genome sequence supplemented with proteomic evidence.</title>
        <authorList>
            <person name="Kojima H."/>
            <person name="Ogura Y."/>
            <person name="Yamamoto N."/>
            <person name="Togashi T."/>
            <person name="Mori H."/>
            <person name="Watanabe T."/>
            <person name="Nemoto F."/>
            <person name="Kurokawa K."/>
            <person name="Hayashi T."/>
            <person name="Fukui M."/>
        </authorList>
    </citation>
    <scope>NUCLEOTIDE SEQUENCE [LARGE SCALE GENOMIC DNA]</scope>
</reference>
<dbReference type="Proteomes" id="UP000031623">
    <property type="component" value="Chromosome"/>
</dbReference>